<dbReference type="EC" id="3.1.-.-" evidence="2"/>
<accession>A0A380Q3L1</accession>
<dbReference type="GO" id="GO:0005737">
    <property type="term" value="C:cytoplasm"/>
    <property type="evidence" value="ECO:0007669"/>
    <property type="project" value="InterPro"/>
</dbReference>
<dbReference type="Pfam" id="PF08845">
    <property type="entry name" value="SymE_toxin"/>
    <property type="match status" value="1"/>
</dbReference>
<dbReference type="GO" id="GO:0016070">
    <property type="term" value="P:RNA metabolic process"/>
    <property type="evidence" value="ECO:0007669"/>
    <property type="project" value="InterPro"/>
</dbReference>
<reference evidence="2 3" key="1">
    <citation type="submission" date="2018-06" db="EMBL/GenBank/DDBJ databases">
        <authorList>
            <consortium name="Pathogen Informatics"/>
            <person name="Doyle S."/>
        </authorList>
    </citation>
    <scope>NUCLEOTIDE SEQUENCE [LARGE SCALE GENOMIC DNA]</scope>
    <source>
        <strain evidence="2 3">NCTC8580</strain>
    </source>
</reference>
<dbReference type="EMBL" id="UHJC01000001">
    <property type="protein sequence ID" value="SUP80366.1"/>
    <property type="molecule type" value="Genomic_DNA"/>
</dbReference>
<evidence type="ECO:0000313" key="2">
    <source>
        <dbReference type="EMBL" id="SUP80366.1"/>
    </source>
</evidence>
<gene>
    <name evidence="2" type="primary">symE_2</name>
    <name evidence="2" type="ORF">NCTC8580_00417</name>
</gene>
<dbReference type="GO" id="GO:0016788">
    <property type="term" value="F:hydrolase activity, acting on ester bonds"/>
    <property type="evidence" value="ECO:0007669"/>
    <property type="project" value="InterPro"/>
</dbReference>
<keyword evidence="2" id="KW-0378">Hydrolase</keyword>
<evidence type="ECO:0000259" key="1">
    <source>
        <dbReference type="Pfam" id="PF08845"/>
    </source>
</evidence>
<organism evidence="2 3">
    <name type="scientific">Yersinia pseudotuberculosis</name>
    <dbReference type="NCBI Taxonomy" id="633"/>
    <lineage>
        <taxon>Bacteria</taxon>
        <taxon>Pseudomonadati</taxon>
        <taxon>Pseudomonadota</taxon>
        <taxon>Gammaproteobacteria</taxon>
        <taxon>Enterobacterales</taxon>
        <taxon>Yersiniaceae</taxon>
        <taxon>Yersinia</taxon>
    </lineage>
</organism>
<protein>
    <submittedName>
        <fullName evidence="2">Endoribonuclease symE</fullName>
        <ecNumber evidence="2">3.1.-.-</ecNumber>
    </submittedName>
</protein>
<name>A0A380Q3L1_YERPU</name>
<dbReference type="AlphaFoldDB" id="A0A380Q3L1"/>
<proteinExistence type="predicted"/>
<dbReference type="RefSeq" id="WP_106442057.1">
    <property type="nucleotide sequence ID" value="NZ_NCLF01000215.1"/>
</dbReference>
<feature type="domain" description="Toxin SymE-like" evidence="1">
    <location>
        <begin position="19"/>
        <end position="70"/>
    </location>
</feature>
<dbReference type="InterPro" id="IPR014944">
    <property type="entry name" value="Toxin_SymE-like"/>
</dbReference>
<dbReference type="Proteomes" id="UP000255087">
    <property type="component" value="Unassembled WGS sequence"/>
</dbReference>
<dbReference type="GO" id="GO:0003723">
    <property type="term" value="F:RNA binding"/>
    <property type="evidence" value="ECO:0007669"/>
    <property type="project" value="InterPro"/>
</dbReference>
<evidence type="ECO:0000313" key="3">
    <source>
        <dbReference type="Proteomes" id="UP000255087"/>
    </source>
</evidence>
<sequence length="74" mass="8285">MAKHDSKSVAAVNKAVKTERYYTVGYVPQRGKRNPPPAINLKGRWLEALGFFSGQPVLITVEHGRLIIQPEIKI</sequence>